<name>A0ACC2MFL8_PERAE</name>
<evidence type="ECO:0000313" key="1">
    <source>
        <dbReference type="EMBL" id="KAJ8644196.1"/>
    </source>
</evidence>
<sequence>MTKRKLTDQTCIVESITDDIESIIGVEESIVVVTSGFPQGREWSSVASWGFSQRTQSRVVESIVCIVESIIGIEVSIVASSSSFPQGREWSSVASWRGFRMRFERKFQKQKWVAFSP</sequence>
<organism evidence="1 2">
    <name type="scientific">Persea americana</name>
    <name type="common">Avocado</name>
    <dbReference type="NCBI Taxonomy" id="3435"/>
    <lineage>
        <taxon>Eukaryota</taxon>
        <taxon>Viridiplantae</taxon>
        <taxon>Streptophyta</taxon>
        <taxon>Embryophyta</taxon>
        <taxon>Tracheophyta</taxon>
        <taxon>Spermatophyta</taxon>
        <taxon>Magnoliopsida</taxon>
        <taxon>Magnoliidae</taxon>
        <taxon>Laurales</taxon>
        <taxon>Lauraceae</taxon>
        <taxon>Persea</taxon>
    </lineage>
</organism>
<evidence type="ECO:0000313" key="2">
    <source>
        <dbReference type="Proteomes" id="UP001234297"/>
    </source>
</evidence>
<keyword evidence="2" id="KW-1185">Reference proteome</keyword>
<accession>A0ACC2MFL8</accession>
<reference evidence="1 2" key="1">
    <citation type="journal article" date="2022" name="Hortic Res">
        <title>A haplotype resolved chromosomal level avocado genome allows analysis of novel avocado genes.</title>
        <authorList>
            <person name="Nath O."/>
            <person name="Fletcher S.J."/>
            <person name="Hayward A."/>
            <person name="Shaw L.M."/>
            <person name="Masouleh A.K."/>
            <person name="Furtado A."/>
            <person name="Henry R.J."/>
            <person name="Mitter N."/>
        </authorList>
    </citation>
    <scope>NUCLEOTIDE SEQUENCE [LARGE SCALE GENOMIC DNA]</scope>
    <source>
        <strain evidence="2">cv. Hass</strain>
    </source>
</reference>
<comment type="caution">
    <text evidence="1">The sequence shown here is derived from an EMBL/GenBank/DDBJ whole genome shotgun (WGS) entry which is preliminary data.</text>
</comment>
<gene>
    <name evidence="1" type="ORF">MRB53_005944</name>
</gene>
<protein>
    <submittedName>
        <fullName evidence="1">Uncharacterized protein</fullName>
    </submittedName>
</protein>
<proteinExistence type="predicted"/>
<dbReference type="Proteomes" id="UP001234297">
    <property type="component" value="Chromosome 2"/>
</dbReference>
<dbReference type="EMBL" id="CM056810">
    <property type="protein sequence ID" value="KAJ8644196.1"/>
    <property type="molecule type" value="Genomic_DNA"/>
</dbReference>